<dbReference type="EMBL" id="QGNW01001471">
    <property type="protein sequence ID" value="RVW39777.1"/>
    <property type="molecule type" value="Genomic_DNA"/>
</dbReference>
<proteinExistence type="predicted"/>
<comment type="caution">
    <text evidence="8">The sequence shown here is derived from an EMBL/GenBank/DDBJ whole genome shotgun (WGS) entry which is preliminary data.</text>
</comment>
<feature type="domain" description="RING-type" evidence="7">
    <location>
        <begin position="241"/>
        <end position="282"/>
    </location>
</feature>
<gene>
    <name evidence="8" type="primary">SGR9_0</name>
    <name evidence="9" type="synonym">SGR9_1</name>
    <name evidence="9" type="ORF">CK203_074696</name>
    <name evidence="8" type="ORF">CK203_114038</name>
</gene>
<evidence type="ECO:0000256" key="5">
    <source>
        <dbReference type="ARBA" id="ARBA00022833"/>
    </source>
</evidence>
<evidence type="ECO:0000256" key="3">
    <source>
        <dbReference type="ARBA" id="ARBA00022723"/>
    </source>
</evidence>
<dbReference type="GO" id="GO:0008270">
    <property type="term" value="F:zinc ion binding"/>
    <property type="evidence" value="ECO:0007669"/>
    <property type="project" value="UniProtKB-KW"/>
</dbReference>
<dbReference type="GO" id="GO:0061630">
    <property type="term" value="F:ubiquitin protein ligase activity"/>
    <property type="evidence" value="ECO:0007669"/>
    <property type="project" value="UniProtKB-EC"/>
</dbReference>
<reference evidence="8 10" key="1">
    <citation type="journal article" date="2018" name="PLoS Genet.">
        <title>Population sequencing reveals clonal diversity and ancestral inbreeding in the grapevine cultivar Chardonnay.</title>
        <authorList>
            <person name="Roach M.J."/>
            <person name="Johnson D.L."/>
            <person name="Bohlmann J."/>
            <person name="van Vuuren H.J."/>
            <person name="Jones S.J."/>
            <person name="Pretorius I.S."/>
            <person name="Schmidt S.A."/>
            <person name="Borneman A.R."/>
        </authorList>
    </citation>
    <scope>NUCLEOTIDE SEQUENCE [LARGE SCALE GENOMIC DNA]</scope>
    <source>
        <strain evidence="10">cv. Chardonnay</strain>
        <strain evidence="8">I10V1</strain>
        <tissue evidence="8">Leaf</tissue>
    </source>
</reference>
<dbReference type="Pfam" id="PF13639">
    <property type="entry name" value="zf-RING_2"/>
    <property type="match status" value="1"/>
</dbReference>
<accession>A0A438DW74</accession>
<evidence type="ECO:0000313" key="9">
    <source>
        <dbReference type="EMBL" id="RVW39777.1"/>
    </source>
</evidence>
<evidence type="ECO:0000256" key="1">
    <source>
        <dbReference type="ARBA" id="ARBA00000900"/>
    </source>
</evidence>
<sequence length="314" mass="34919">MVHFLRHLPWSWLWDKYEGESGHGEEEDGQIKGQNSTEAIIMSALSTLSATQISHLTRCVYSILRYHHLRLSSLLSSPTIFAHTLHHLHSISLPHKTLLIARHLLSTLHHLTRFFQSTVPPPYSRTSLKLRDLDAVLLLLLLCQLRQHDPQALETCPSEWRTILCTHFSKTMLSLSGTGATSGAVLIPYIEVAARCRRFVGAVLSGGGGGGGEKLGREVGASTASVVALPSVEVSDGGVECVICKEEMRQGRDVCELPCEHLFHWMCILPWLVKRNTCPCCRFQLPSDDVFAEIERLWDVVVKSSSVNPHGECT</sequence>
<dbReference type="SMART" id="SM00184">
    <property type="entry name" value="RING"/>
    <property type="match status" value="1"/>
</dbReference>
<evidence type="ECO:0000256" key="6">
    <source>
        <dbReference type="PROSITE-ProRule" id="PRU00175"/>
    </source>
</evidence>
<keyword evidence="4 6" id="KW-0863">Zinc-finger</keyword>
<dbReference type="Gene3D" id="3.30.40.10">
    <property type="entry name" value="Zinc/RING finger domain, C3HC4 (zinc finger)"/>
    <property type="match status" value="1"/>
</dbReference>
<comment type="catalytic activity">
    <reaction evidence="1">
        <text>S-ubiquitinyl-[E2 ubiquitin-conjugating enzyme]-L-cysteine + [acceptor protein]-L-lysine = [E2 ubiquitin-conjugating enzyme]-L-cysteine + N(6)-ubiquitinyl-[acceptor protein]-L-lysine.</text>
        <dbReference type="EC" id="2.3.2.27"/>
    </reaction>
</comment>
<evidence type="ECO:0000256" key="4">
    <source>
        <dbReference type="ARBA" id="ARBA00022771"/>
    </source>
</evidence>
<dbReference type="CDD" id="cd16454">
    <property type="entry name" value="RING-H2_PA-TM-RING"/>
    <property type="match status" value="1"/>
</dbReference>
<evidence type="ECO:0000313" key="10">
    <source>
        <dbReference type="Proteomes" id="UP000288805"/>
    </source>
</evidence>
<dbReference type="AlphaFoldDB" id="A0A438DW74"/>
<evidence type="ECO:0000313" key="8">
    <source>
        <dbReference type="EMBL" id="RVW39719.1"/>
    </source>
</evidence>
<organism evidence="8 10">
    <name type="scientific">Vitis vinifera</name>
    <name type="common">Grape</name>
    <dbReference type="NCBI Taxonomy" id="29760"/>
    <lineage>
        <taxon>Eukaryota</taxon>
        <taxon>Viridiplantae</taxon>
        <taxon>Streptophyta</taxon>
        <taxon>Embryophyta</taxon>
        <taxon>Tracheophyta</taxon>
        <taxon>Spermatophyta</taxon>
        <taxon>Magnoliopsida</taxon>
        <taxon>eudicotyledons</taxon>
        <taxon>Gunneridae</taxon>
        <taxon>Pentapetalae</taxon>
        <taxon>rosids</taxon>
        <taxon>Vitales</taxon>
        <taxon>Vitaceae</taxon>
        <taxon>Viteae</taxon>
        <taxon>Vitis</taxon>
    </lineage>
</organism>
<name>A0A438DW74_VITVI</name>
<keyword evidence="5" id="KW-0862">Zinc</keyword>
<dbReference type="SUPFAM" id="SSF57850">
    <property type="entry name" value="RING/U-box"/>
    <property type="match status" value="1"/>
</dbReference>
<dbReference type="Proteomes" id="UP000288805">
    <property type="component" value="Unassembled WGS sequence"/>
</dbReference>
<dbReference type="InterPro" id="IPR001841">
    <property type="entry name" value="Znf_RING"/>
</dbReference>
<dbReference type="EMBL" id="QGNW01001472">
    <property type="protein sequence ID" value="RVW39719.1"/>
    <property type="molecule type" value="Genomic_DNA"/>
</dbReference>
<evidence type="ECO:0000259" key="7">
    <source>
        <dbReference type="PROSITE" id="PS50089"/>
    </source>
</evidence>
<dbReference type="PANTHER" id="PTHR15710:SF67">
    <property type="entry name" value="E3 UBIQUITIN-PROTEIN LIGASE SGR9, AMYLOPLASTIC"/>
    <property type="match status" value="1"/>
</dbReference>
<dbReference type="PANTHER" id="PTHR15710">
    <property type="entry name" value="E3 UBIQUITIN-PROTEIN LIGASE PRAJA"/>
    <property type="match status" value="1"/>
</dbReference>
<dbReference type="InterPro" id="IPR013083">
    <property type="entry name" value="Znf_RING/FYVE/PHD"/>
</dbReference>
<dbReference type="EC" id="2.3.2.27" evidence="2"/>
<protein>
    <recommendedName>
        <fullName evidence="2">RING-type E3 ubiquitin transferase</fullName>
        <ecNumber evidence="2">2.3.2.27</ecNumber>
    </recommendedName>
</protein>
<evidence type="ECO:0000256" key="2">
    <source>
        <dbReference type="ARBA" id="ARBA00012483"/>
    </source>
</evidence>
<dbReference type="PROSITE" id="PS50089">
    <property type="entry name" value="ZF_RING_2"/>
    <property type="match status" value="1"/>
</dbReference>
<keyword evidence="3" id="KW-0479">Metal-binding</keyword>